<organism evidence="4 5">
    <name type="scientific">Brachybacterium huguangmaarense</name>
    <dbReference type="NCBI Taxonomy" id="1652028"/>
    <lineage>
        <taxon>Bacteria</taxon>
        <taxon>Bacillati</taxon>
        <taxon>Actinomycetota</taxon>
        <taxon>Actinomycetes</taxon>
        <taxon>Micrococcales</taxon>
        <taxon>Dermabacteraceae</taxon>
        <taxon>Brachybacterium</taxon>
    </lineage>
</organism>
<dbReference type="Pfam" id="PF03703">
    <property type="entry name" value="bPH_2"/>
    <property type="match status" value="3"/>
</dbReference>
<dbReference type="EMBL" id="CP107020">
    <property type="protein sequence ID" value="UYG16663.1"/>
    <property type="molecule type" value="Genomic_DNA"/>
</dbReference>
<keyword evidence="2" id="KW-0472">Membrane</keyword>
<feature type="domain" description="YdbS-like PH" evidence="3">
    <location>
        <begin position="300"/>
        <end position="338"/>
    </location>
</feature>
<sequence length="523" mass="56034">MSAADVPPPGDETPPEGTLVPEGAPEDAPTFHRTHPLTPLISGWKLLAGLVAVVTAQNLGRLASEFTWRRALLFAGLLVAALLVTMAVSTLRWWRTTYAITADGVVMHAGVLTRTRRTAPRSKIESVSVERPLLARVLGLAKVRIEIAGGADSHLDLDYVTGREAETIRREILEVAASPVGSARRPRPDAVPGEPEPDPDAAPARSSARESVRSFVYDGVTEGHAIAQVPTERLLRSMLRDLGFMLGLLVGLVWVIVTVVVSITTDGIGLGALAALIPALLIVPQMVLRRIENGWGFVSRLTERGLRMRRGLLSTRTDNIGPGRVQDLRLSQPLLWRGPRWIGATATVAGIGAEGGGDGASHVLPVGTVEELHRTLGSLLPPLGTDDDLAVALDLLSRPARELDGLRAAHRLFWIARRTAVAVLLPEVLAVRTGVLTRRLVLVPRERIQGVTLAQGPLARRLGVATVDVAVAVTSAEVSDVPLEAAVALRDTLARDAASGRLYRDRETWPRPPLELPGEEMAA</sequence>
<dbReference type="PIRSF" id="PIRSF026631">
    <property type="entry name" value="UCP026631"/>
    <property type="match status" value="1"/>
</dbReference>
<dbReference type="Proteomes" id="UP001164305">
    <property type="component" value="Chromosome"/>
</dbReference>
<name>A0ABY6G1W0_9MICO</name>
<feature type="domain" description="YdbS-like PH" evidence="3">
    <location>
        <begin position="427"/>
        <end position="493"/>
    </location>
</feature>
<accession>A0ABY6G1W0</accession>
<evidence type="ECO:0000313" key="4">
    <source>
        <dbReference type="EMBL" id="UYG16663.1"/>
    </source>
</evidence>
<feature type="transmembrane region" description="Helical" evidence="2">
    <location>
        <begin position="41"/>
        <end position="59"/>
    </location>
</feature>
<feature type="region of interest" description="Disordered" evidence="1">
    <location>
        <begin position="1"/>
        <end position="28"/>
    </location>
</feature>
<dbReference type="PANTHER" id="PTHR34473">
    <property type="entry name" value="UPF0699 TRANSMEMBRANE PROTEIN YDBS"/>
    <property type="match status" value="1"/>
</dbReference>
<dbReference type="InterPro" id="IPR005182">
    <property type="entry name" value="YdbS-like_PH"/>
</dbReference>
<evidence type="ECO:0000256" key="1">
    <source>
        <dbReference type="SAM" id="MobiDB-lite"/>
    </source>
</evidence>
<dbReference type="RefSeq" id="WP_263593876.1">
    <property type="nucleotide sequence ID" value="NZ_CP107020.1"/>
</dbReference>
<evidence type="ECO:0000256" key="2">
    <source>
        <dbReference type="SAM" id="Phobius"/>
    </source>
</evidence>
<keyword evidence="2" id="KW-0812">Transmembrane</keyword>
<evidence type="ECO:0000259" key="3">
    <source>
        <dbReference type="Pfam" id="PF03703"/>
    </source>
</evidence>
<feature type="transmembrane region" description="Helical" evidence="2">
    <location>
        <begin position="71"/>
        <end position="91"/>
    </location>
</feature>
<dbReference type="PANTHER" id="PTHR34473:SF2">
    <property type="entry name" value="UPF0699 TRANSMEMBRANE PROTEIN YDBT"/>
    <property type="match status" value="1"/>
</dbReference>
<reference evidence="4" key="1">
    <citation type="submission" date="2022-10" db="EMBL/GenBank/DDBJ databases">
        <title>Whole-Genome Sequencing of Brachybacterium huguangmaarense BRM-3, Isolated from Betula schmidtii.</title>
        <authorList>
            <person name="Haam D."/>
        </authorList>
    </citation>
    <scope>NUCLEOTIDE SEQUENCE</scope>
    <source>
        <strain evidence="4">BRM-3</strain>
    </source>
</reference>
<keyword evidence="5" id="KW-1185">Reference proteome</keyword>
<protein>
    <submittedName>
        <fullName evidence="4">PH domain-containing protein</fullName>
    </submittedName>
</protein>
<proteinExistence type="predicted"/>
<keyword evidence="2" id="KW-1133">Transmembrane helix</keyword>
<evidence type="ECO:0000313" key="5">
    <source>
        <dbReference type="Proteomes" id="UP001164305"/>
    </source>
</evidence>
<gene>
    <name evidence="4" type="ORF">BRM3_13855</name>
</gene>
<dbReference type="InterPro" id="IPR014529">
    <property type="entry name" value="UCP026631"/>
</dbReference>
<feature type="transmembrane region" description="Helical" evidence="2">
    <location>
        <begin position="269"/>
        <end position="288"/>
    </location>
</feature>
<feature type="domain" description="YdbS-like PH" evidence="3">
    <location>
        <begin position="93"/>
        <end position="172"/>
    </location>
</feature>
<feature type="region of interest" description="Disordered" evidence="1">
    <location>
        <begin position="179"/>
        <end position="207"/>
    </location>
</feature>
<feature type="transmembrane region" description="Helical" evidence="2">
    <location>
        <begin position="242"/>
        <end position="263"/>
    </location>
</feature>
<feature type="compositionally biased region" description="Pro residues" evidence="1">
    <location>
        <begin position="1"/>
        <end position="12"/>
    </location>
</feature>